<feature type="transmembrane region" description="Helical" evidence="9">
    <location>
        <begin position="285"/>
        <end position="307"/>
    </location>
</feature>
<feature type="domain" description="HAMP" evidence="12">
    <location>
        <begin position="304"/>
        <end position="358"/>
    </location>
</feature>
<feature type="signal peptide" evidence="10">
    <location>
        <begin position="1"/>
        <end position="16"/>
    </location>
</feature>
<dbReference type="InterPro" id="IPR003660">
    <property type="entry name" value="HAMP_dom"/>
</dbReference>
<gene>
    <name evidence="13" type="ORF">NJR55_01585</name>
</gene>
<dbReference type="Pfam" id="PF17201">
    <property type="entry name" value="Cache_3-Cache_2"/>
    <property type="match status" value="1"/>
</dbReference>
<dbReference type="Pfam" id="PF00015">
    <property type="entry name" value="MCPsignal"/>
    <property type="match status" value="1"/>
</dbReference>
<comment type="caution">
    <text evidence="13">The sequence shown here is derived from an EMBL/GenBank/DDBJ whole genome shotgun (WGS) entry which is preliminary data.</text>
</comment>
<dbReference type="Gene3D" id="1.10.287.950">
    <property type="entry name" value="Methyl-accepting chemotaxis protein"/>
    <property type="match status" value="1"/>
</dbReference>
<dbReference type="PANTHER" id="PTHR32089">
    <property type="entry name" value="METHYL-ACCEPTING CHEMOTAXIS PROTEIN MCPB"/>
    <property type="match status" value="1"/>
</dbReference>
<keyword evidence="8" id="KW-0175">Coiled coil</keyword>
<dbReference type="GO" id="GO:0006935">
    <property type="term" value="P:chemotaxis"/>
    <property type="evidence" value="ECO:0007669"/>
    <property type="project" value="UniProtKB-ARBA"/>
</dbReference>
<dbReference type="SUPFAM" id="SSF58104">
    <property type="entry name" value="Methyl-accepting chemotaxis protein (MCP) signaling domain"/>
    <property type="match status" value="1"/>
</dbReference>
<reference evidence="13" key="1">
    <citation type="submission" date="2022-06" db="EMBL/GenBank/DDBJ databases">
        <title>Idiomarina rhizosphaerae M1R2S28.</title>
        <authorList>
            <person name="Sun J.-Q."/>
            <person name="Li L.-F."/>
        </authorList>
    </citation>
    <scope>NUCLEOTIDE SEQUENCE</scope>
    <source>
        <strain evidence="13">M1R2S28</strain>
    </source>
</reference>
<dbReference type="PANTHER" id="PTHR32089:SF119">
    <property type="entry name" value="METHYL-ACCEPTING CHEMOTAXIS PROTEIN CTPL"/>
    <property type="match status" value="1"/>
</dbReference>
<dbReference type="EMBL" id="JAMZDE010000001">
    <property type="protein sequence ID" value="MCP1338274.1"/>
    <property type="molecule type" value="Genomic_DNA"/>
</dbReference>
<dbReference type="AlphaFoldDB" id="A0A9X2FVM8"/>
<dbReference type="SMART" id="SM00283">
    <property type="entry name" value="MA"/>
    <property type="match status" value="1"/>
</dbReference>
<dbReference type="Proteomes" id="UP001139474">
    <property type="component" value="Unassembled WGS sequence"/>
</dbReference>
<keyword evidence="10" id="KW-0732">Signal</keyword>
<dbReference type="PROSITE" id="PS50885">
    <property type="entry name" value="HAMP"/>
    <property type="match status" value="1"/>
</dbReference>
<dbReference type="SMART" id="SM00304">
    <property type="entry name" value="HAMP"/>
    <property type="match status" value="2"/>
</dbReference>
<evidence type="ECO:0000256" key="3">
    <source>
        <dbReference type="ARBA" id="ARBA00022989"/>
    </source>
</evidence>
<evidence type="ECO:0000259" key="12">
    <source>
        <dbReference type="PROSITE" id="PS50885"/>
    </source>
</evidence>
<evidence type="ECO:0000256" key="2">
    <source>
        <dbReference type="ARBA" id="ARBA00022692"/>
    </source>
</evidence>
<evidence type="ECO:0000256" key="10">
    <source>
        <dbReference type="SAM" id="SignalP"/>
    </source>
</evidence>
<keyword evidence="14" id="KW-1185">Reference proteome</keyword>
<dbReference type="RefSeq" id="WP_253617252.1">
    <property type="nucleotide sequence ID" value="NZ_JAMZDE010000001.1"/>
</dbReference>
<evidence type="ECO:0000256" key="6">
    <source>
        <dbReference type="ARBA" id="ARBA00029447"/>
    </source>
</evidence>
<evidence type="ECO:0000256" key="5">
    <source>
        <dbReference type="ARBA" id="ARBA00023224"/>
    </source>
</evidence>
<evidence type="ECO:0000256" key="4">
    <source>
        <dbReference type="ARBA" id="ARBA00023136"/>
    </source>
</evidence>
<feature type="chain" id="PRO_5040894717" evidence="10">
    <location>
        <begin position="17"/>
        <end position="635"/>
    </location>
</feature>
<protein>
    <submittedName>
        <fullName evidence="13">Methyl-accepting chemotaxis protein</fullName>
    </submittedName>
</protein>
<dbReference type="SUPFAM" id="SSF103190">
    <property type="entry name" value="Sensory domain-like"/>
    <property type="match status" value="1"/>
</dbReference>
<evidence type="ECO:0000259" key="11">
    <source>
        <dbReference type="PROSITE" id="PS50111"/>
    </source>
</evidence>
<name>A0A9X2FVM8_9GAMM</name>
<sequence length="635" mass="69238">MSLWLSLSILSLTVLAVIVAATQTSNKIRADLDNETALIASTVQDMLTITDRLMRDEVDASLSVLNHLVNTRGGLSVGDTTRVGEQTVPDLLLDGKPLANSTELVDLQSRLQGGTATIFSRNGDEFIRITTNVQNSQGNRATGTRLDSSTQAYQTVMRGETYRGQVNILGQSYITAYQPIINSANRVIGILYVGYLASFEELKHYIAEERVLENGFVALRDDRGTIRLHSTHLTPDEITRIVDGNTSDWQISETPFPNWRYDVLVGVDEDEIHALVLEQAVKMSVIIIVSGLLLLGLILWLVHSVVLKRINRMNSMIRRIVEEEGDLLQRMNSDSPDELGDMARQFDALLERMRLTIASVATLSKQSHDESAKLAQIARHSDELAGEQAMEVETISAAVHELATTARNVADNTSLAETSAVEISQQVQSMQDMINQLRKQQVGLAKESERAQQELASLTKASDDIARVMEVINAVAEQTNLLALNAAIEAARAGEAGRGFAVVADEVRALASRTQKSTEDIAHLLRSLHDGVEAVGGVIVAQAEQSQQSLSAVEEVSGMSNTVSQAVENITSQNAQVASAAEEQNAVSSDVSVRLERLKEQSTNVAEQAEETASSSNTLSGLIQQVDDQLKRYKV</sequence>
<feature type="domain" description="Methyl-accepting transducer" evidence="11">
    <location>
        <begin position="363"/>
        <end position="599"/>
    </location>
</feature>
<evidence type="ECO:0000256" key="7">
    <source>
        <dbReference type="PROSITE-ProRule" id="PRU00284"/>
    </source>
</evidence>
<evidence type="ECO:0000256" key="1">
    <source>
        <dbReference type="ARBA" id="ARBA00004141"/>
    </source>
</evidence>
<comment type="similarity">
    <text evidence="6">Belongs to the methyl-accepting chemotaxis (MCP) protein family.</text>
</comment>
<evidence type="ECO:0000256" key="9">
    <source>
        <dbReference type="SAM" id="Phobius"/>
    </source>
</evidence>
<dbReference type="FunFam" id="1.10.287.950:FF:000001">
    <property type="entry name" value="Methyl-accepting chemotaxis sensory transducer"/>
    <property type="match status" value="1"/>
</dbReference>
<dbReference type="CDD" id="cd06225">
    <property type="entry name" value="HAMP"/>
    <property type="match status" value="1"/>
</dbReference>
<evidence type="ECO:0000313" key="13">
    <source>
        <dbReference type="EMBL" id="MCP1338274.1"/>
    </source>
</evidence>
<proteinExistence type="inferred from homology"/>
<dbReference type="InterPro" id="IPR029151">
    <property type="entry name" value="Sensor-like_sf"/>
</dbReference>
<feature type="coiled-coil region" evidence="8">
    <location>
        <begin position="420"/>
        <end position="454"/>
    </location>
</feature>
<evidence type="ECO:0000256" key="8">
    <source>
        <dbReference type="SAM" id="Coils"/>
    </source>
</evidence>
<dbReference type="InterPro" id="IPR004089">
    <property type="entry name" value="MCPsignal_dom"/>
</dbReference>
<dbReference type="PROSITE" id="PS50111">
    <property type="entry name" value="CHEMOTAXIS_TRANSDUC_2"/>
    <property type="match status" value="1"/>
</dbReference>
<keyword evidence="5 7" id="KW-0807">Transducer</keyword>
<accession>A0A9X2FVM8</accession>
<dbReference type="GO" id="GO:0007165">
    <property type="term" value="P:signal transduction"/>
    <property type="evidence" value="ECO:0007669"/>
    <property type="project" value="UniProtKB-KW"/>
</dbReference>
<keyword evidence="2 9" id="KW-0812">Transmembrane</keyword>
<dbReference type="InterPro" id="IPR033462">
    <property type="entry name" value="Cache_3-Cache_2"/>
</dbReference>
<evidence type="ECO:0000313" key="14">
    <source>
        <dbReference type="Proteomes" id="UP001139474"/>
    </source>
</evidence>
<dbReference type="GO" id="GO:0016020">
    <property type="term" value="C:membrane"/>
    <property type="evidence" value="ECO:0007669"/>
    <property type="project" value="UniProtKB-SubCell"/>
</dbReference>
<comment type="subcellular location">
    <subcellularLocation>
        <location evidence="1">Membrane</location>
        <topology evidence="1">Multi-pass membrane protein</topology>
    </subcellularLocation>
</comment>
<dbReference type="Pfam" id="PF00672">
    <property type="entry name" value="HAMP"/>
    <property type="match status" value="1"/>
</dbReference>
<keyword evidence="3 9" id="KW-1133">Transmembrane helix</keyword>
<keyword evidence="4 9" id="KW-0472">Membrane</keyword>
<organism evidence="13 14">
    <name type="scientific">Idiomarina rhizosphaerae</name>
    <dbReference type="NCBI Taxonomy" id="2961572"/>
    <lineage>
        <taxon>Bacteria</taxon>
        <taxon>Pseudomonadati</taxon>
        <taxon>Pseudomonadota</taxon>
        <taxon>Gammaproteobacteria</taxon>
        <taxon>Alteromonadales</taxon>
        <taxon>Idiomarinaceae</taxon>
        <taxon>Idiomarina</taxon>
    </lineage>
</organism>